<dbReference type="SMART" id="SM01321">
    <property type="entry name" value="Y1_Tnp"/>
    <property type="match status" value="1"/>
</dbReference>
<gene>
    <name evidence="2" type="ORF">SAMN05421863_101225</name>
</gene>
<name>A0A1I4MWN1_9PROT</name>
<protein>
    <recommendedName>
        <fullName evidence="1">Transposase IS200-like domain-containing protein</fullName>
    </recommendedName>
</protein>
<reference evidence="3" key="1">
    <citation type="submission" date="2016-10" db="EMBL/GenBank/DDBJ databases">
        <authorList>
            <person name="Varghese N."/>
            <person name="Submissions S."/>
        </authorList>
    </citation>
    <scope>NUCLEOTIDE SEQUENCE [LARGE SCALE GENOMIC DNA]</scope>
    <source>
        <strain evidence="3">Nm44</strain>
    </source>
</reference>
<dbReference type="AlphaFoldDB" id="A0A1I4MWN1"/>
<keyword evidence="3" id="KW-1185">Reference proteome</keyword>
<dbReference type="GO" id="GO:0006313">
    <property type="term" value="P:DNA transposition"/>
    <property type="evidence" value="ECO:0007669"/>
    <property type="project" value="InterPro"/>
</dbReference>
<dbReference type="OrthoDB" id="9794403at2"/>
<organism evidence="2 3">
    <name type="scientific">Nitrosomonas communis</name>
    <dbReference type="NCBI Taxonomy" id="44574"/>
    <lineage>
        <taxon>Bacteria</taxon>
        <taxon>Pseudomonadati</taxon>
        <taxon>Pseudomonadota</taxon>
        <taxon>Betaproteobacteria</taxon>
        <taxon>Nitrosomonadales</taxon>
        <taxon>Nitrosomonadaceae</taxon>
        <taxon>Nitrosomonas</taxon>
    </lineage>
</organism>
<dbReference type="InterPro" id="IPR036515">
    <property type="entry name" value="Transposase_17_sf"/>
</dbReference>
<dbReference type="Proteomes" id="UP000183287">
    <property type="component" value="Unassembled WGS sequence"/>
</dbReference>
<proteinExistence type="predicted"/>
<dbReference type="Gene3D" id="3.30.70.1290">
    <property type="entry name" value="Transposase IS200-like"/>
    <property type="match status" value="1"/>
</dbReference>
<dbReference type="RefSeq" id="WP_074904591.1">
    <property type="nucleotide sequence ID" value="NZ_FOUB01000012.1"/>
</dbReference>
<evidence type="ECO:0000313" key="2">
    <source>
        <dbReference type="EMBL" id="SFM07608.1"/>
    </source>
</evidence>
<dbReference type="GO" id="GO:0004803">
    <property type="term" value="F:transposase activity"/>
    <property type="evidence" value="ECO:0007669"/>
    <property type="project" value="InterPro"/>
</dbReference>
<dbReference type="SUPFAM" id="SSF143422">
    <property type="entry name" value="Transposase IS200-like"/>
    <property type="match status" value="1"/>
</dbReference>
<dbReference type="GO" id="GO:0043565">
    <property type="term" value="F:sequence-specific DNA binding"/>
    <property type="evidence" value="ECO:0007669"/>
    <property type="project" value="TreeGrafter"/>
</dbReference>
<evidence type="ECO:0000313" key="3">
    <source>
        <dbReference type="Proteomes" id="UP000183287"/>
    </source>
</evidence>
<dbReference type="PANTHER" id="PTHR36966:SF1">
    <property type="entry name" value="REP-ASSOCIATED TYROSINE TRANSPOSASE"/>
    <property type="match status" value="1"/>
</dbReference>
<feature type="domain" description="Transposase IS200-like" evidence="1">
    <location>
        <begin position="21"/>
        <end position="229"/>
    </location>
</feature>
<dbReference type="InterPro" id="IPR002686">
    <property type="entry name" value="Transposase_17"/>
</dbReference>
<accession>A0A1I4MWN1</accession>
<sequence>MNDETTSHHRRSIRLQGYDYAQAGAYFATICTQQKVCLFGEIVNGEMQLNEAGKMIHAVWHQLPVRFDTLELDEFVVMPNHIHGILVLQEGDSKTGNHKDHPYTMRNINRRGESYIRPESCIRPHVVGNMNDGGDHKDRPYATRNINRRGESRIRPHPAIHTRPRGTLPDTVGRIIQAFKSITTHVYITGVKQHGWPPFGGKLWQRNYWEHIIRSEPDWDQIREYIHNNPLQWQLDQLNLLCRQGRGEA</sequence>
<dbReference type="InterPro" id="IPR052715">
    <property type="entry name" value="RAYT_transposase"/>
</dbReference>
<evidence type="ECO:0000259" key="1">
    <source>
        <dbReference type="SMART" id="SM01321"/>
    </source>
</evidence>
<dbReference type="EMBL" id="FOUB01000012">
    <property type="protein sequence ID" value="SFM07608.1"/>
    <property type="molecule type" value="Genomic_DNA"/>
</dbReference>
<dbReference type="PANTHER" id="PTHR36966">
    <property type="entry name" value="REP-ASSOCIATED TYROSINE TRANSPOSASE"/>
    <property type="match status" value="1"/>
</dbReference>